<reference evidence="8" key="1">
    <citation type="journal article" date="2021" name="IMA Fungus">
        <title>Genomic characterization of three marine fungi, including Emericellopsis atlantica sp. nov. with signatures of a generalist lifestyle and marine biomass degradation.</title>
        <authorList>
            <person name="Hagestad O.C."/>
            <person name="Hou L."/>
            <person name="Andersen J.H."/>
            <person name="Hansen E.H."/>
            <person name="Altermark B."/>
            <person name="Li C."/>
            <person name="Kuhnert E."/>
            <person name="Cox R.J."/>
            <person name="Crous P.W."/>
            <person name="Spatafora J.W."/>
            <person name="Lail K."/>
            <person name="Amirebrahimi M."/>
            <person name="Lipzen A."/>
            <person name="Pangilinan J."/>
            <person name="Andreopoulos W."/>
            <person name="Hayes R.D."/>
            <person name="Ng V."/>
            <person name="Grigoriev I.V."/>
            <person name="Jackson S.A."/>
            <person name="Sutton T.D.S."/>
            <person name="Dobson A.D.W."/>
            <person name="Rama T."/>
        </authorList>
    </citation>
    <scope>NUCLEOTIDE SEQUENCE</scope>
    <source>
        <strain evidence="8">TS7</strain>
    </source>
</reference>
<dbReference type="OrthoDB" id="8048523at2759"/>
<dbReference type="Pfam" id="PF04193">
    <property type="entry name" value="PQ-loop"/>
    <property type="match status" value="2"/>
</dbReference>
<gene>
    <name evidence="8" type="ORF">F5Z01DRAFT_630307</name>
</gene>
<keyword evidence="4 7" id="KW-0472">Membrane</keyword>
<dbReference type="GeneID" id="70292621"/>
<comment type="similarity">
    <text evidence="5">Belongs to the laat-1 family.</text>
</comment>
<feature type="transmembrane region" description="Helical" evidence="7">
    <location>
        <begin position="56"/>
        <end position="77"/>
    </location>
</feature>
<dbReference type="FunFam" id="1.20.1280.290:FF:000009">
    <property type="entry name" value="PQ loop repeat family protein"/>
    <property type="match status" value="1"/>
</dbReference>
<feature type="transmembrane region" description="Helical" evidence="7">
    <location>
        <begin position="167"/>
        <end position="186"/>
    </location>
</feature>
<comment type="caution">
    <text evidence="8">The sequence shown here is derived from an EMBL/GenBank/DDBJ whole genome shotgun (WGS) entry which is preliminary data.</text>
</comment>
<dbReference type="InterPro" id="IPR006603">
    <property type="entry name" value="PQ-loop_rpt"/>
</dbReference>
<feature type="transmembrane region" description="Helical" evidence="7">
    <location>
        <begin position="206"/>
        <end position="223"/>
    </location>
</feature>
<evidence type="ECO:0000256" key="6">
    <source>
        <dbReference type="ARBA" id="ARBA00050768"/>
    </source>
</evidence>
<proteinExistence type="inferred from homology"/>
<dbReference type="Proteomes" id="UP000887229">
    <property type="component" value="Unassembled WGS sequence"/>
</dbReference>
<feature type="transmembrane region" description="Helical" evidence="7">
    <location>
        <begin position="243"/>
        <end position="263"/>
    </location>
</feature>
<dbReference type="GO" id="GO:0034486">
    <property type="term" value="P:vacuolar transmembrane transport"/>
    <property type="evidence" value="ECO:0007669"/>
    <property type="project" value="UniProtKB-ARBA"/>
</dbReference>
<sequence>MSSLVVLASMAAIRHAPPVSLAVSGIFGSVSLVAWICVLIPQLFANFKAQSADGLSMAFLIVWLLGDMTNLLGALFTHLAPTAIALPCYFCIADTVLIAQCAYYNHRNKGKPAHPAHGEPSEQSPLLRRESSGAIGVATAEAVAKVGPGEDESDNANGGKQWLQNTLCLVAVYVVGIVAWFISYKAGAWDTSDPTPDAPEEVNNPLEMAGLTLGYISAVLYLCARVPQIVKNYKEKSCEGLSLLFFMLSLTGNLTYGISLVAYSQETKYLLNALPFLLGSLGTIVEDCIIFVQFRLYSHSKRRASIE</sequence>
<dbReference type="FunFam" id="1.20.1280.290:FF:000012">
    <property type="entry name" value="Vacuolar membrane PQ loop repeat protein"/>
    <property type="match status" value="1"/>
</dbReference>
<name>A0A9P8CK81_9HYPO</name>
<dbReference type="EMBL" id="MU251283">
    <property type="protein sequence ID" value="KAG9250078.1"/>
    <property type="molecule type" value="Genomic_DNA"/>
</dbReference>
<evidence type="ECO:0000256" key="7">
    <source>
        <dbReference type="SAM" id="Phobius"/>
    </source>
</evidence>
<dbReference type="PANTHER" id="PTHR16201">
    <property type="entry name" value="SEVEN TRANSMEMBRANE PROTEIN 1-RELATED"/>
    <property type="match status" value="1"/>
</dbReference>
<organism evidence="8 9">
    <name type="scientific">Emericellopsis atlantica</name>
    <dbReference type="NCBI Taxonomy" id="2614577"/>
    <lineage>
        <taxon>Eukaryota</taxon>
        <taxon>Fungi</taxon>
        <taxon>Dikarya</taxon>
        <taxon>Ascomycota</taxon>
        <taxon>Pezizomycotina</taxon>
        <taxon>Sordariomycetes</taxon>
        <taxon>Hypocreomycetidae</taxon>
        <taxon>Hypocreales</taxon>
        <taxon>Bionectriaceae</taxon>
        <taxon>Emericellopsis</taxon>
    </lineage>
</organism>
<dbReference type="SMART" id="SM00679">
    <property type="entry name" value="CTNS"/>
    <property type="match status" value="2"/>
</dbReference>
<dbReference type="GO" id="GO:0015174">
    <property type="term" value="F:basic amino acid transmembrane transporter activity"/>
    <property type="evidence" value="ECO:0007669"/>
    <property type="project" value="UniProtKB-ARBA"/>
</dbReference>
<feature type="transmembrane region" description="Helical" evidence="7">
    <location>
        <begin position="269"/>
        <end position="294"/>
    </location>
</feature>
<dbReference type="Gene3D" id="1.20.1280.290">
    <property type="match status" value="2"/>
</dbReference>
<dbReference type="RefSeq" id="XP_046114002.1">
    <property type="nucleotide sequence ID" value="XM_046261718.1"/>
</dbReference>
<evidence type="ECO:0000256" key="2">
    <source>
        <dbReference type="ARBA" id="ARBA00022692"/>
    </source>
</evidence>
<keyword evidence="3 7" id="KW-1133">Transmembrane helix</keyword>
<keyword evidence="2 7" id="KW-0812">Transmembrane</keyword>
<comment type="catalytic activity">
    <reaction evidence="6">
        <text>L-histidine(out) + L-arginine(in) = L-histidine(in) + L-arginine(out)</text>
        <dbReference type="Rhea" id="RHEA:71063"/>
        <dbReference type="ChEBI" id="CHEBI:32682"/>
        <dbReference type="ChEBI" id="CHEBI:57595"/>
    </reaction>
</comment>
<dbReference type="GO" id="GO:0098852">
    <property type="term" value="C:lytic vacuole membrane"/>
    <property type="evidence" value="ECO:0007669"/>
    <property type="project" value="UniProtKB-ARBA"/>
</dbReference>
<evidence type="ECO:0000256" key="4">
    <source>
        <dbReference type="ARBA" id="ARBA00023136"/>
    </source>
</evidence>
<evidence type="ECO:0000256" key="5">
    <source>
        <dbReference type="ARBA" id="ARBA00038039"/>
    </source>
</evidence>
<feature type="transmembrane region" description="Helical" evidence="7">
    <location>
        <begin position="83"/>
        <end position="104"/>
    </location>
</feature>
<evidence type="ECO:0000313" key="9">
    <source>
        <dbReference type="Proteomes" id="UP000887229"/>
    </source>
</evidence>
<evidence type="ECO:0000256" key="1">
    <source>
        <dbReference type="ARBA" id="ARBA00004141"/>
    </source>
</evidence>
<dbReference type="PANTHER" id="PTHR16201:SF44">
    <property type="entry name" value="SEVEN TRANSMEMBRANE PROTEIN 1"/>
    <property type="match status" value="1"/>
</dbReference>
<dbReference type="InterPro" id="IPR051415">
    <property type="entry name" value="LAAT-1"/>
</dbReference>
<accession>A0A9P8CK81</accession>
<comment type="subcellular location">
    <subcellularLocation>
        <location evidence="1">Membrane</location>
        <topology evidence="1">Multi-pass membrane protein</topology>
    </subcellularLocation>
</comment>
<protein>
    <submittedName>
        <fullName evidence="8">PQ loop repeat-domain-containing protein</fullName>
    </submittedName>
</protein>
<evidence type="ECO:0000256" key="3">
    <source>
        <dbReference type="ARBA" id="ARBA00022989"/>
    </source>
</evidence>
<evidence type="ECO:0000313" key="8">
    <source>
        <dbReference type="EMBL" id="KAG9250078.1"/>
    </source>
</evidence>
<dbReference type="AlphaFoldDB" id="A0A9P8CK81"/>
<keyword evidence="9" id="KW-1185">Reference proteome</keyword>